<dbReference type="EMBL" id="JBBNAG010000003">
    <property type="protein sequence ID" value="KAK9147664.1"/>
    <property type="molecule type" value="Genomic_DNA"/>
</dbReference>
<evidence type="ECO:0000313" key="7">
    <source>
        <dbReference type="Proteomes" id="UP001419268"/>
    </source>
</evidence>
<sequence length="214" mass="23504">MCIASLHRTLSASLYPFRSSSVLGLISSSICFALNCPINYARNYLPHLLPLCLRRVVYLDSDLLLIDDIAKLSATPLGSSIILAAPEYCNANFTSYFTPTFWSNPALSLTFFDRRPFYFNTGSCSLTSSGGLMNKAPQVAGGEKGDADRIWAVDFSLRQTFVAVLLLNNDIVASMSLILVSDKDFNDNLFSVANLMQSSLATKSYEFSNILLCC</sequence>
<dbReference type="InterPro" id="IPR002495">
    <property type="entry name" value="Glyco_trans_8"/>
</dbReference>
<evidence type="ECO:0000256" key="4">
    <source>
        <dbReference type="ARBA" id="ARBA00022679"/>
    </source>
</evidence>
<evidence type="ECO:0000256" key="1">
    <source>
        <dbReference type="ARBA" id="ARBA00004877"/>
    </source>
</evidence>
<name>A0AAP0K9V6_9MAGN</name>
<dbReference type="AlphaFoldDB" id="A0AAP0K9V6"/>
<accession>A0AAP0K9V6</accession>
<organism evidence="6 7">
    <name type="scientific">Stephania cephalantha</name>
    <dbReference type="NCBI Taxonomy" id="152367"/>
    <lineage>
        <taxon>Eukaryota</taxon>
        <taxon>Viridiplantae</taxon>
        <taxon>Streptophyta</taxon>
        <taxon>Embryophyta</taxon>
        <taxon>Tracheophyta</taxon>
        <taxon>Spermatophyta</taxon>
        <taxon>Magnoliopsida</taxon>
        <taxon>Ranunculales</taxon>
        <taxon>Menispermaceae</taxon>
        <taxon>Menispermoideae</taxon>
        <taxon>Cissampelideae</taxon>
        <taxon>Stephania</taxon>
    </lineage>
</organism>
<keyword evidence="7" id="KW-1185">Reference proteome</keyword>
<dbReference type="PANTHER" id="PTHR13778:SF72">
    <property type="entry name" value="GALACTURONOSYLTRANSFERASE-LIKE 2-RELATED"/>
    <property type="match status" value="1"/>
</dbReference>
<reference evidence="6 7" key="1">
    <citation type="submission" date="2024-01" db="EMBL/GenBank/DDBJ databases">
        <title>Genome assemblies of Stephania.</title>
        <authorList>
            <person name="Yang L."/>
        </authorList>
    </citation>
    <scope>NUCLEOTIDE SEQUENCE [LARGE SCALE GENOMIC DNA]</scope>
    <source>
        <strain evidence="6">JXDWG</strain>
        <tissue evidence="6">Leaf</tissue>
    </source>
</reference>
<dbReference type="SUPFAM" id="SSF53448">
    <property type="entry name" value="Nucleotide-diphospho-sugar transferases"/>
    <property type="match status" value="1"/>
</dbReference>
<evidence type="ECO:0000313" key="6">
    <source>
        <dbReference type="EMBL" id="KAK9147664.1"/>
    </source>
</evidence>
<dbReference type="GO" id="GO:0016757">
    <property type="term" value="F:glycosyltransferase activity"/>
    <property type="evidence" value="ECO:0007669"/>
    <property type="project" value="UniProtKB-KW"/>
</dbReference>
<evidence type="ECO:0000256" key="3">
    <source>
        <dbReference type="ARBA" id="ARBA00022676"/>
    </source>
</evidence>
<dbReference type="InterPro" id="IPR029044">
    <property type="entry name" value="Nucleotide-diphossugar_trans"/>
</dbReference>
<gene>
    <name evidence="6" type="ORF">Scep_006421</name>
</gene>
<dbReference type="PANTHER" id="PTHR13778">
    <property type="entry name" value="GLYCOSYLTRANSFERASE 8 DOMAIN-CONTAINING PROTEIN"/>
    <property type="match status" value="1"/>
</dbReference>
<dbReference type="Pfam" id="PF01501">
    <property type="entry name" value="Glyco_transf_8"/>
    <property type="match status" value="1"/>
</dbReference>
<proteinExistence type="inferred from homology"/>
<protein>
    <recommendedName>
        <fullName evidence="5">Hexosyltransferase</fullName>
        <ecNumber evidence="5">2.4.1.-</ecNumber>
    </recommendedName>
</protein>
<evidence type="ECO:0000256" key="5">
    <source>
        <dbReference type="RuleBase" id="RU362027"/>
    </source>
</evidence>
<dbReference type="Gene3D" id="3.90.550.10">
    <property type="entry name" value="Spore Coat Polysaccharide Biosynthesis Protein SpsA, Chain A"/>
    <property type="match status" value="1"/>
</dbReference>
<evidence type="ECO:0000256" key="2">
    <source>
        <dbReference type="ARBA" id="ARBA00006351"/>
    </source>
</evidence>
<dbReference type="GO" id="GO:0005794">
    <property type="term" value="C:Golgi apparatus"/>
    <property type="evidence" value="ECO:0007669"/>
    <property type="project" value="TreeGrafter"/>
</dbReference>
<keyword evidence="4" id="KW-0808">Transferase</keyword>
<dbReference type="Proteomes" id="UP001419268">
    <property type="component" value="Unassembled WGS sequence"/>
</dbReference>
<comment type="similarity">
    <text evidence="2 5">Belongs to the glycosyltransferase 8 family.</text>
</comment>
<dbReference type="EC" id="2.4.1.-" evidence="5"/>
<dbReference type="InterPro" id="IPR050748">
    <property type="entry name" value="Glycosyltrans_8_dom-fam"/>
</dbReference>
<comment type="pathway">
    <text evidence="1">Glycan metabolism; pectin biosynthesis.</text>
</comment>
<keyword evidence="3" id="KW-0328">Glycosyltransferase</keyword>
<comment type="caution">
    <text evidence="6">The sequence shown here is derived from an EMBL/GenBank/DDBJ whole genome shotgun (WGS) entry which is preliminary data.</text>
</comment>